<reference evidence="2 3" key="1">
    <citation type="journal article" date="2019" name="Commun. Biol.">
        <title>The bagworm genome reveals a unique fibroin gene that provides high tensile strength.</title>
        <authorList>
            <person name="Kono N."/>
            <person name="Nakamura H."/>
            <person name="Ohtoshi R."/>
            <person name="Tomita M."/>
            <person name="Numata K."/>
            <person name="Arakawa K."/>
        </authorList>
    </citation>
    <scope>NUCLEOTIDE SEQUENCE [LARGE SCALE GENOMIC DNA]</scope>
</reference>
<feature type="compositionally biased region" description="Pro residues" evidence="1">
    <location>
        <begin position="116"/>
        <end position="129"/>
    </location>
</feature>
<feature type="compositionally biased region" description="Polar residues" evidence="1">
    <location>
        <begin position="93"/>
        <end position="103"/>
    </location>
</feature>
<dbReference type="EMBL" id="BGZK01000278">
    <property type="protein sequence ID" value="GBP33750.1"/>
    <property type="molecule type" value="Genomic_DNA"/>
</dbReference>
<name>A0A4C1V5G4_EUMVA</name>
<gene>
    <name evidence="2" type="ORF">EVAR_17078_1</name>
</gene>
<feature type="compositionally biased region" description="Polar residues" evidence="1">
    <location>
        <begin position="74"/>
        <end position="83"/>
    </location>
</feature>
<dbReference type="Proteomes" id="UP000299102">
    <property type="component" value="Unassembled WGS sequence"/>
</dbReference>
<evidence type="ECO:0000313" key="2">
    <source>
        <dbReference type="EMBL" id="GBP33750.1"/>
    </source>
</evidence>
<organism evidence="2 3">
    <name type="scientific">Eumeta variegata</name>
    <name type="common">Bagworm moth</name>
    <name type="synonym">Eumeta japonica</name>
    <dbReference type="NCBI Taxonomy" id="151549"/>
    <lineage>
        <taxon>Eukaryota</taxon>
        <taxon>Metazoa</taxon>
        <taxon>Ecdysozoa</taxon>
        <taxon>Arthropoda</taxon>
        <taxon>Hexapoda</taxon>
        <taxon>Insecta</taxon>
        <taxon>Pterygota</taxon>
        <taxon>Neoptera</taxon>
        <taxon>Endopterygota</taxon>
        <taxon>Lepidoptera</taxon>
        <taxon>Glossata</taxon>
        <taxon>Ditrysia</taxon>
        <taxon>Tineoidea</taxon>
        <taxon>Psychidae</taxon>
        <taxon>Oiketicinae</taxon>
        <taxon>Eumeta</taxon>
    </lineage>
</organism>
<evidence type="ECO:0000256" key="1">
    <source>
        <dbReference type="SAM" id="MobiDB-lite"/>
    </source>
</evidence>
<feature type="region of interest" description="Disordered" evidence="1">
    <location>
        <begin position="65"/>
        <end position="141"/>
    </location>
</feature>
<keyword evidence="3" id="KW-1185">Reference proteome</keyword>
<sequence>MEASPTPSQGSQTLIVPTNVEDNHDLDLALDDNIMVVLDGKLDHTIHSDIAVRLQAIVKDILGKDKRARKIDSTPETFNSSPSKEVGNYKGPFQSQKPYNRSGPNFRGRQRQQRPLPIPPPPPPLPPRAAPVRQYRQQYPR</sequence>
<protein>
    <submittedName>
        <fullName evidence="2">Uncharacterized protein</fullName>
    </submittedName>
</protein>
<comment type="caution">
    <text evidence="2">The sequence shown here is derived from an EMBL/GenBank/DDBJ whole genome shotgun (WGS) entry which is preliminary data.</text>
</comment>
<accession>A0A4C1V5G4</accession>
<evidence type="ECO:0000313" key="3">
    <source>
        <dbReference type="Proteomes" id="UP000299102"/>
    </source>
</evidence>
<proteinExistence type="predicted"/>
<dbReference type="AlphaFoldDB" id="A0A4C1V5G4"/>